<evidence type="ECO:0000256" key="1">
    <source>
        <dbReference type="ARBA" id="ARBA00001966"/>
    </source>
</evidence>
<dbReference type="Proteomes" id="UP000184501">
    <property type="component" value="Unassembled WGS sequence"/>
</dbReference>
<dbReference type="AlphaFoldDB" id="A0A1M4ZCU0"/>
<keyword evidence="8" id="KW-0456">Lyase</keyword>
<dbReference type="GO" id="GO:0051539">
    <property type="term" value="F:4 iron, 4 sulfur cluster binding"/>
    <property type="evidence" value="ECO:0007669"/>
    <property type="project" value="UniProtKB-KW"/>
</dbReference>
<dbReference type="PANTHER" id="PTHR30352">
    <property type="entry name" value="PYRUVATE FORMATE-LYASE-ACTIVATING ENZYME"/>
    <property type="match status" value="1"/>
</dbReference>
<dbReference type="RefSeq" id="WP_200797418.1">
    <property type="nucleotide sequence ID" value="NZ_FQVN01000002.1"/>
</dbReference>
<dbReference type="SUPFAM" id="SSF102114">
    <property type="entry name" value="Radical SAM enzymes"/>
    <property type="match status" value="1"/>
</dbReference>
<dbReference type="InterPro" id="IPR007197">
    <property type="entry name" value="rSAM"/>
</dbReference>
<keyword evidence="8" id="KW-0670">Pyruvate</keyword>
<evidence type="ECO:0000256" key="3">
    <source>
        <dbReference type="ARBA" id="ARBA00022691"/>
    </source>
</evidence>
<evidence type="ECO:0000313" key="9">
    <source>
        <dbReference type="Proteomes" id="UP000184501"/>
    </source>
</evidence>
<keyword evidence="6" id="KW-0411">Iron-sulfur</keyword>
<dbReference type="Pfam" id="PF04055">
    <property type="entry name" value="Radical_SAM"/>
    <property type="match status" value="1"/>
</dbReference>
<evidence type="ECO:0000313" key="8">
    <source>
        <dbReference type="EMBL" id="SHF15831.1"/>
    </source>
</evidence>
<name>A0A1M4ZCU0_STRHI</name>
<dbReference type="PANTHER" id="PTHR30352:SF5">
    <property type="entry name" value="PYRUVATE FORMATE-LYASE 1-ACTIVATING ENZYME"/>
    <property type="match status" value="1"/>
</dbReference>
<evidence type="ECO:0000259" key="7">
    <source>
        <dbReference type="PROSITE" id="PS51918"/>
    </source>
</evidence>
<dbReference type="PROSITE" id="PS51918">
    <property type="entry name" value="RADICAL_SAM"/>
    <property type="match status" value="1"/>
</dbReference>
<dbReference type="InterPro" id="IPR034457">
    <property type="entry name" value="Organic_radical-activating"/>
</dbReference>
<evidence type="ECO:0000256" key="5">
    <source>
        <dbReference type="ARBA" id="ARBA00023004"/>
    </source>
</evidence>
<keyword evidence="5" id="KW-0408">Iron</keyword>
<protein>
    <submittedName>
        <fullName evidence="8">Pyruvate formate lyase activating enzyme</fullName>
    </submittedName>
</protein>
<keyword evidence="3" id="KW-0949">S-adenosyl-L-methionine</keyword>
<dbReference type="NCBIfam" id="TIGR04337">
    <property type="entry name" value="AmmeMemoSam_rS"/>
    <property type="match status" value="1"/>
</dbReference>
<dbReference type="Gene3D" id="3.20.20.70">
    <property type="entry name" value="Aldolase class I"/>
    <property type="match status" value="1"/>
</dbReference>
<evidence type="ECO:0000256" key="4">
    <source>
        <dbReference type="ARBA" id="ARBA00022723"/>
    </source>
</evidence>
<keyword evidence="4" id="KW-0479">Metal-binding</keyword>
<dbReference type="GO" id="GO:0016829">
    <property type="term" value="F:lyase activity"/>
    <property type="evidence" value="ECO:0007669"/>
    <property type="project" value="UniProtKB-KW"/>
</dbReference>
<dbReference type="InterPro" id="IPR027596">
    <property type="entry name" value="AmmeMemoSam_rS"/>
</dbReference>
<organism evidence="8 9">
    <name type="scientific">Streptoalloteichus hindustanus</name>
    <dbReference type="NCBI Taxonomy" id="2017"/>
    <lineage>
        <taxon>Bacteria</taxon>
        <taxon>Bacillati</taxon>
        <taxon>Actinomycetota</taxon>
        <taxon>Actinomycetes</taxon>
        <taxon>Pseudonocardiales</taxon>
        <taxon>Pseudonocardiaceae</taxon>
        <taxon>Streptoalloteichus</taxon>
    </lineage>
</organism>
<dbReference type="SFLD" id="SFLDG01101">
    <property type="entry name" value="Uncharacterised_Radical_SAM_Su"/>
    <property type="match status" value="1"/>
</dbReference>
<dbReference type="InterPro" id="IPR013785">
    <property type="entry name" value="Aldolase_TIM"/>
</dbReference>
<dbReference type="CDD" id="cd01335">
    <property type="entry name" value="Radical_SAM"/>
    <property type="match status" value="1"/>
</dbReference>
<keyword evidence="9" id="KW-1185">Reference proteome</keyword>
<dbReference type="InterPro" id="IPR058240">
    <property type="entry name" value="rSAM_sf"/>
</dbReference>
<gene>
    <name evidence="8" type="ORF">SAMN05444320_102688</name>
</gene>
<dbReference type="SFLD" id="SFLDS00029">
    <property type="entry name" value="Radical_SAM"/>
    <property type="match status" value="1"/>
</dbReference>
<dbReference type="EMBL" id="FQVN01000002">
    <property type="protein sequence ID" value="SHF15831.1"/>
    <property type="molecule type" value="Genomic_DNA"/>
</dbReference>
<dbReference type="STRING" id="2017.SAMN05444320_102688"/>
<reference evidence="8 9" key="1">
    <citation type="submission" date="2016-11" db="EMBL/GenBank/DDBJ databases">
        <authorList>
            <person name="Jaros S."/>
            <person name="Januszkiewicz K."/>
            <person name="Wedrychowicz H."/>
        </authorList>
    </citation>
    <scope>NUCLEOTIDE SEQUENCE [LARGE SCALE GENOMIC DNA]</scope>
    <source>
        <strain evidence="8 9">DSM 44523</strain>
    </source>
</reference>
<proteinExistence type="predicted"/>
<sequence>MVNWKEDPYPARLAEELPDGVVRCLLSPRHCRIRPGQHGFCMVRANRDGRLVSLNYGRSVHATEETIETEAVFHYAPGEPILSMGNIGCMLNCDYCHNWKTSQARFVSDDDIHRYTPDEVVEIALRHGIRVLSWTYNDPVVWHEFVTETAALARKAGLVNLFKSAFFISPEAVAELLPVIDIFSISVKSMDPRYYRRLTKGWLEPVLDGARQVHRAGRHVEISTLMVTDLSDDEKTARAVARFVGEELDPAVPLHFVRFHPDYKMTNSRRTPLDRLEHARRVALDMGIHHVYLGNVYDTDATVTTCHWCGHRQVTRYGLNASVVGVGADGTCGGCGKPANLTLLPARPARATLAELPTGQHLRTAGFHWHGDVRSLHIQVRNDSDSARTLYQRRFGTDCAPAWTPLNLLPGESYRFIAAKATPGEQGVEVAVSDDVRCSLHEVFDRAHFPTVETSAGSLNDDVTPLPSYDAAVGRPLPVLDVEGSTR</sequence>
<accession>A0A1M4ZCU0</accession>
<comment type="cofactor">
    <cofactor evidence="1">
        <name>[4Fe-4S] cluster</name>
        <dbReference type="ChEBI" id="CHEBI:49883"/>
    </cofactor>
</comment>
<dbReference type="GO" id="GO:0046872">
    <property type="term" value="F:metal ion binding"/>
    <property type="evidence" value="ECO:0007669"/>
    <property type="project" value="UniProtKB-KW"/>
</dbReference>
<keyword evidence="2" id="KW-0004">4Fe-4S</keyword>
<evidence type="ECO:0000256" key="2">
    <source>
        <dbReference type="ARBA" id="ARBA00022485"/>
    </source>
</evidence>
<evidence type="ECO:0000256" key="6">
    <source>
        <dbReference type="ARBA" id="ARBA00023014"/>
    </source>
</evidence>
<feature type="domain" description="Radical SAM core" evidence="7">
    <location>
        <begin position="74"/>
        <end position="289"/>
    </location>
</feature>